<proteinExistence type="predicted"/>
<dbReference type="Proteomes" id="UP001228049">
    <property type="component" value="Unassembled WGS sequence"/>
</dbReference>
<reference evidence="1" key="1">
    <citation type="submission" date="2023-04" db="EMBL/GenBank/DDBJ databases">
        <title>Chromosome-level genome of Chaenocephalus aceratus.</title>
        <authorList>
            <person name="Park H."/>
        </authorList>
    </citation>
    <scope>NUCLEOTIDE SEQUENCE</scope>
    <source>
        <strain evidence="1">DE</strain>
        <tissue evidence="1">Muscle</tissue>
    </source>
</reference>
<keyword evidence="2" id="KW-1185">Reference proteome</keyword>
<gene>
    <name evidence="1" type="ORF">KUDE01_014006</name>
</gene>
<dbReference type="AlphaFoldDB" id="A0AAD9BV87"/>
<name>A0AAD9BV87_DISEL</name>
<comment type="caution">
    <text evidence="1">The sequence shown here is derived from an EMBL/GenBank/DDBJ whole genome shotgun (WGS) entry which is preliminary data.</text>
</comment>
<evidence type="ECO:0000313" key="1">
    <source>
        <dbReference type="EMBL" id="KAK1889329.1"/>
    </source>
</evidence>
<accession>A0AAD9BV87</accession>
<evidence type="ECO:0000313" key="2">
    <source>
        <dbReference type="Proteomes" id="UP001228049"/>
    </source>
</evidence>
<organism evidence="1 2">
    <name type="scientific">Dissostichus eleginoides</name>
    <name type="common">Patagonian toothfish</name>
    <name type="synonym">Dissostichus amissus</name>
    <dbReference type="NCBI Taxonomy" id="100907"/>
    <lineage>
        <taxon>Eukaryota</taxon>
        <taxon>Metazoa</taxon>
        <taxon>Chordata</taxon>
        <taxon>Craniata</taxon>
        <taxon>Vertebrata</taxon>
        <taxon>Euteleostomi</taxon>
        <taxon>Actinopterygii</taxon>
        <taxon>Neopterygii</taxon>
        <taxon>Teleostei</taxon>
        <taxon>Neoteleostei</taxon>
        <taxon>Acanthomorphata</taxon>
        <taxon>Eupercaria</taxon>
        <taxon>Perciformes</taxon>
        <taxon>Notothenioidei</taxon>
        <taxon>Nototheniidae</taxon>
        <taxon>Dissostichus</taxon>
    </lineage>
</organism>
<dbReference type="Gene3D" id="3.30.70.1820">
    <property type="entry name" value="L1 transposable element, RRM domain"/>
    <property type="match status" value="1"/>
</dbReference>
<sequence length="165" mass="18415">MKTNASWASTKSNKVTRAANELDAIADLLIEKQREFFEPRFAQLQEMGKCTDNKLNVMQSELATLSGIISMLKTEISTLKCSVEDNSKEVAVHTTALRALDLKIADMEDRSSWCNIRVIGLKEGTEGSNAMQYLTQSLPKWLPSLPTEQLEIMRAHRLNSGRANG</sequence>
<protein>
    <submittedName>
        <fullName evidence="1">LINE-1 type transposase domain containing protein 1</fullName>
    </submittedName>
</protein>
<dbReference type="EMBL" id="JASDAP010000017">
    <property type="protein sequence ID" value="KAK1889329.1"/>
    <property type="molecule type" value="Genomic_DNA"/>
</dbReference>